<dbReference type="GO" id="GO:0005737">
    <property type="term" value="C:cytoplasm"/>
    <property type="evidence" value="ECO:0007669"/>
    <property type="project" value="TreeGrafter"/>
</dbReference>
<dbReference type="PANTHER" id="PTHR11079">
    <property type="entry name" value="CYTOSINE DEAMINASE FAMILY MEMBER"/>
    <property type="match status" value="1"/>
</dbReference>
<dbReference type="GO" id="GO:0052717">
    <property type="term" value="F:tRNA-specific adenosine-34 deaminase activity"/>
    <property type="evidence" value="ECO:0007669"/>
    <property type="project" value="TreeGrafter"/>
</dbReference>
<sequence length="403" mass="45132">MIPKPTGTLVPIRTRAEIRAALQTVNCYIIPIPAKAANELILALRDVVPLHELQHLRRLSRPAFIPVAVAANLPPTQFPPEQSILYILICTTDKAPIQQIVDVAAKISPFQRKHGRRITPKPQVSIITVPANMPTSQEQSDLWSKKYWPVVYKRGNPFGPHPSLVENTQMKLTRAHEYMEIAWKVAHEVADIGIGHRCGAVVVNPDTGDVIAAAGDARSRTNESGWCYPLAHPVMRLVEMVAQKRLKRGEVVSPNNPITPLTETERKYLNSESMESLDGREAQKEAQKAAQKEDQKEAQKESKTDGTSEDASPPMANYLCHNMHIYLTHEPCVMCSMALLHSRVGIVVFQHRMVNSGALVSEFDGGLGHGLFWRPDLNWKYLTWQWQNDTPHTRNEVPDNISA</sequence>
<dbReference type="InParanoid" id="A0A5J5EI47"/>
<dbReference type="AlphaFoldDB" id="A0A5J5EI47"/>
<dbReference type="Proteomes" id="UP000326924">
    <property type="component" value="Unassembled WGS sequence"/>
</dbReference>
<accession>A0A5J5EI47</accession>
<name>A0A5J5EI47_9PEZI</name>
<keyword evidence="1" id="KW-0819">tRNA processing</keyword>
<dbReference type="EMBL" id="VXIS01000320">
    <property type="protein sequence ID" value="KAA8894679.1"/>
    <property type="molecule type" value="Genomic_DNA"/>
</dbReference>
<dbReference type="OrthoDB" id="3180714at2759"/>
<reference evidence="4 5" key="1">
    <citation type="submission" date="2019-09" db="EMBL/GenBank/DDBJ databases">
        <title>Draft genome of the ectomycorrhizal ascomycete Sphaerosporella brunnea.</title>
        <authorList>
            <consortium name="DOE Joint Genome Institute"/>
            <person name="Benucci G.M."/>
            <person name="Marozzi G."/>
            <person name="Antonielli L."/>
            <person name="Sanchez S."/>
            <person name="Marco P."/>
            <person name="Wang X."/>
            <person name="Falini L.B."/>
            <person name="Barry K."/>
            <person name="Haridas S."/>
            <person name="Lipzen A."/>
            <person name="Labutti K."/>
            <person name="Grigoriev I.V."/>
            <person name="Murat C."/>
            <person name="Martin F."/>
            <person name="Albertini E."/>
            <person name="Donnini D."/>
            <person name="Bonito G."/>
        </authorList>
    </citation>
    <scope>NUCLEOTIDE SEQUENCE [LARGE SCALE GENOMIC DNA]</scope>
    <source>
        <strain evidence="4 5">Sb_GMNB300</strain>
    </source>
</reference>
<dbReference type="GO" id="GO:0008033">
    <property type="term" value="P:tRNA processing"/>
    <property type="evidence" value="ECO:0007669"/>
    <property type="project" value="UniProtKB-KW"/>
</dbReference>
<evidence type="ECO:0000256" key="2">
    <source>
        <dbReference type="ARBA" id="ARBA00038160"/>
    </source>
</evidence>
<evidence type="ECO:0000313" key="4">
    <source>
        <dbReference type="EMBL" id="KAA8894679.1"/>
    </source>
</evidence>
<evidence type="ECO:0000313" key="5">
    <source>
        <dbReference type="Proteomes" id="UP000326924"/>
    </source>
</evidence>
<feature type="compositionally biased region" description="Polar residues" evidence="3">
    <location>
        <begin position="253"/>
        <end position="262"/>
    </location>
</feature>
<feature type="compositionally biased region" description="Basic and acidic residues" evidence="3">
    <location>
        <begin position="277"/>
        <end position="306"/>
    </location>
</feature>
<evidence type="ECO:0000256" key="1">
    <source>
        <dbReference type="ARBA" id="ARBA00022694"/>
    </source>
</evidence>
<comment type="similarity">
    <text evidence="2">Belongs to the cytidine and deoxycytidylate deaminase family. ADAT3 subfamily.</text>
</comment>
<proteinExistence type="inferred from homology"/>
<gene>
    <name evidence="4" type="ORF">FN846DRAFT_786034</name>
</gene>
<protein>
    <submittedName>
        <fullName evidence="4">Cytidine deaminase-like protein</fullName>
    </submittedName>
</protein>
<dbReference type="Gene3D" id="3.40.140.10">
    <property type="entry name" value="Cytidine Deaminase, domain 2"/>
    <property type="match status" value="1"/>
</dbReference>
<organism evidence="4 5">
    <name type="scientific">Sphaerosporella brunnea</name>
    <dbReference type="NCBI Taxonomy" id="1250544"/>
    <lineage>
        <taxon>Eukaryota</taxon>
        <taxon>Fungi</taxon>
        <taxon>Dikarya</taxon>
        <taxon>Ascomycota</taxon>
        <taxon>Pezizomycotina</taxon>
        <taxon>Pezizomycetes</taxon>
        <taxon>Pezizales</taxon>
        <taxon>Pyronemataceae</taxon>
        <taxon>Sphaerosporella</taxon>
    </lineage>
</organism>
<dbReference type="InterPro" id="IPR016193">
    <property type="entry name" value="Cytidine_deaminase-like"/>
</dbReference>
<feature type="region of interest" description="Disordered" evidence="3">
    <location>
        <begin position="251"/>
        <end position="312"/>
    </location>
</feature>
<keyword evidence="5" id="KW-1185">Reference proteome</keyword>
<evidence type="ECO:0000256" key="3">
    <source>
        <dbReference type="SAM" id="MobiDB-lite"/>
    </source>
</evidence>
<dbReference type="GO" id="GO:0005634">
    <property type="term" value="C:nucleus"/>
    <property type="evidence" value="ECO:0007669"/>
    <property type="project" value="TreeGrafter"/>
</dbReference>
<dbReference type="PANTHER" id="PTHR11079:SF156">
    <property type="entry name" value="INACTIVE TRNA-SPECIFIC ADENOSINE DEAMINASE-LIKE PROTEIN 3-RELATED"/>
    <property type="match status" value="1"/>
</dbReference>
<dbReference type="SUPFAM" id="SSF53927">
    <property type="entry name" value="Cytidine deaminase-like"/>
    <property type="match status" value="1"/>
</dbReference>
<comment type="caution">
    <text evidence="4">The sequence shown here is derived from an EMBL/GenBank/DDBJ whole genome shotgun (WGS) entry which is preliminary data.</text>
</comment>
<dbReference type="FunCoup" id="A0A5J5EI47">
    <property type="interactions" value="29"/>
</dbReference>